<evidence type="ECO:0000256" key="1">
    <source>
        <dbReference type="SAM" id="MobiDB-lite"/>
    </source>
</evidence>
<evidence type="ECO:0000313" key="3">
    <source>
        <dbReference type="EMBL" id="ORY43675.1"/>
    </source>
</evidence>
<feature type="region of interest" description="Disordered" evidence="1">
    <location>
        <begin position="249"/>
        <end position="338"/>
    </location>
</feature>
<sequence>MSWFGSAPTPKKSTGTASTELFGDIGDIDDIHVDDADIENDAALLAELAGLQNSMGISSTAATAATKKAPQKPAPKQAPRPVKQQQLQPPPSTSNNDGLVDIELPVLDFDDAEPNVVLTDADLEDPDLLSELAAEHSEPLKDASDAELANLMHGMDMANTTIPSAPAKTHRVVVPPVEESIESVDIPEPVQQEPVSPHSLLDVKKRQLEYKQAALAFKQRGDAPTAREMLKVAKSMQDTIDLAESGSSIKASFKMPPPPPAPAAAPPPTPKPTPVATPAVTSSQQPSQIKRPSTSLSPKQTATPTLSQTNAYATSSTSRQQAQPQIQQTTSTPSLTQTPSLLANNIPLLKTLHSSLTSQIATCTQIAHYSLKSKNQAVAVDFHKRKKLYQSDLEVLETIMKVGEAGGVVTWPSFRYEVVRFEIDQVNTDIGLEELEIAVVRGYDYASPKGSGIASMDLETYVTLISGQSPVASKSASPEYAFSKRIKIDRGSRNFLRHVERKRVVVDVLHQVKGWGGLSLLAGKPVPVGRASVALSGLLTKAEVHEVVDLVDLANPRKLVGGKLEIKLRLQERWVVVDFSGQLNTPAPTIPASQQYVAPVQVQPKTSNVEATDETSSTTVESTTSASTLPVPKPITPQPASNAANSSRSSTPVAQQSNPIKKASTPIPTNPAPSEVDIEELEMEFLNPDAIASNNVLESEHTALLAQIAAHKKPVPDDLMDRKAGYELRMNLLVTLVSTGALTMNKYIENVKTNIGTTKKQALLLKQHGKVIMMEEVEEVEKAIAAGEL</sequence>
<dbReference type="EMBL" id="MCGO01000024">
    <property type="protein sequence ID" value="ORY43675.1"/>
    <property type="molecule type" value="Genomic_DNA"/>
</dbReference>
<accession>A0A1Y2CBG6</accession>
<dbReference type="AlphaFoldDB" id="A0A1Y2CBG6"/>
<dbReference type="PANTHER" id="PTHR13076:SF9">
    <property type="entry name" value="COILED-COIL AND C2 DOMAIN-CONTAINING PROTEIN 1-LIKE"/>
    <property type="match status" value="1"/>
</dbReference>
<feature type="region of interest" description="Disordered" evidence="1">
    <location>
        <begin position="61"/>
        <end position="99"/>
    </location>
</feature>
<feature type="compositionally biased region" description="Low complexity" evidence="1">
    <location>
        <begin position="614"/>
        <end position="628"/>
    </location>
</feature>
<dbReference type="OrthoDB" id="19996at2759"/>
<feature type="compositionally biased region" description="Low complexity" evidence="1">
    <location>
        <begin position="640"/>
        <end position="650"/>
    </location>
</feature>
<comment type="caution">
    <text evidence="3">The sequence shown here is derived from an EMBL/GenBank/DDBJ whole genome shotgun (WGS) entry which is preliminary data.</text>
</comment>
<gene>
    <name evidence="3" type="ORF">BCR33DRAFT_717350</name>
</gene>
<feature type="compositionally biased region" description="Pro residues" evidence="1">
    <location>
        <begin position="255"/>
        <end position="275"/>
    </location>
</feature>
<feature type="compositionally biased region" description="Low complexity" evidence="1">
    <location>
        <begin position="316"/>
        <end position="338"/>
    </location>
</feature>
<reference evidence="3 4" key="1">
    <citation type="submission" date="2016-07" db="EMBL/GenBank/DDBJ databases">
        <title>Pervasive Adenine N6-methylation of Active Genes in Fungi.</title>
        <authorList>
            <consortium name="DOE Joint Genome Institute"/>
            <person name="Mondo S.J."/>
            <person name="Dannebaum R.O."/>
            <person name="Kuo R.C."/>
            <person name="Labutti K."/>
            <person name="Haridas S."/>
            <person name="Kuo A."/>
            <person name="Salamov A."/>
            <person name="Ahrendt S.R."/>
            <person name="Lipzen A."/>
            <person name="Sullivan W."/>
            <person name="Andreopoulos W.B."/>
            <person name="Clum A."/>
            <person name="Lindquist E."/>
            <person name="Daum C."/>
            <person name="Ramamoorthy G.K."/>
            <person name="Gryganskyi A."/>
            <person name="Culley D."/>
            <person name="Magnuson J.K."/>
            <person name="James T.Y."/>
            <person name="O'Malley M.A."/>
            <person name="Stajich J.E."/>
            <person name="Spatafora J.W."/>
            <person name="Visel A."/>
            <person name="Grigoriev I.V."/>
        </authorList>
    </citation>
    <scope>NUCLEOTIDE SEQUENCE [LARGE SCALE GENOMIC DNA]</scope>
    <source>
        <strain evidence="3 4">JEL800</strain>
    </source>
</reference>
<evidence type="ECO:0000259" key="2">
    <source>
        <dbReference type="SMART" id="SM00685"/>
    </source>
</evidence>
<protein>
    <recommendedName>
        <fullName evidence="2">DM14 domain-containing protein</fullName>
    </recommendedName>
</protein>
<name>A0A1Y2CBG6_9FUNG</name>
<organism evidence="3 4">
    <name type="scientific">Rhizoclosmatium globosum</name>
    <dbReference type="NCBI Taxonomy" id="329046"/>
    <lineage>
        <taxon>Eukaryota</taxon>
        <taxon>Fungi</taxon>
        <taxon>Fungi incertae sedis</taxon>
        <taxon>Chytridiomycota</taxon>
        <taxon>Chytridiomycota incertae sedis</taxon>
        <taxon>Chytridiomycetes</taxon>
        <taxon>Chytridiales</taxon>
        <taxon>Chytriomycetaceae</taxon>
        <taxon>Rhizoclosmatium</taxon>
    </lineage>
</organism>
<keyword evidence="4" id="KW-1185">Reference proteome</keyword>
<dbReference type="GO" id="GO:0001227">
    <property type="term" value="F:DNA-binding transcription repressor activity, RNA polymerase II-specific"/>
    <property type="evidence" value="ECO:0007669"/>
    <property type="project" value="InterPro"/>
</dbReference>
<feature type="region of interest" description="Disordered" evidence="1">
    <location>
        <begin position="604"/>
        <end position="673"/>
    </location>
</feature>
<dbReference type="InterPro" id="IPR006608">
    <property type="entry name" value="CC2D1A/B_DM14"/>
</dbReference>
<dbReference type="SMART" id="SM00685">
    <property type="entry name" value="DM14"/>
    <property type="match status" value="1"/>
</dbReference>
<dbReference type="PANTHER" id="PTHR13076">
    <property type="entry name" value="COILED-COIL AND C2 DOMAIN-CONTAINING PROTEIN 1-LIKE"/>
    <property type="match status" value="1"/>
</dbReference>
<feature type="domain" description="DM14" evidence="2">
    <location>
        <begin position="200"/>
        <end position="259"/>
    </location>
</feature>
<proteinExistence type="predicted"/>
<feature type="region of interest" description="Disordered" evidence="1">
    <location>
        <begin position="1"/>
        <end position="22"/>
    </location>
</feature>
<evidence type="ECO:0000313" key="4">
    <source>
        <dbReference type="Proteomes" id="UP000193642"/>
    </source>
</evidence>
<dbReference type="STRING" id="329046.A0A1Y2CBG6"/>
<dbReference type="Proteomes" id="UP000193642">
    <property type="component" value="Unassembled WGS sequence"/>
</dbReference>
<dbReference type="InterPro" id="IPR039725">
    <property type="entry name" value="CC2D1A/B"/>
</dbReference>
<feature type="compositionally biased region" description="Polar residues" evidence="1">
    <location>
        <begin position="282"/>
        <end position="315"/>
    </location>
</feature>